<sequence>MNGSDNKNGYMKIDYNYDVTYHYNMATDQIIVTNIKINLNREEPTQKGNGFWDTVIFANPNANLPQELGNYYLPNGDLPGINGDSLWNKYGNNNKDVFAFVSQNNQTEQYTIKYNTSGITPYAVNRNSDGTFTLFKTMDRGNLPNHSGNGDQGWHIWWINGNLKKTITVPQAPQRKTTEVHYHYNPSAIDLYFPNNIDDLVF</sequence>
<name>A0AAE5J7N3_LIMRT</name>
<accession>A0AAE5J7N3</accession>
<reference evidence="1 2" key="1">
    <citation type="submission" date="2016-09" db="EMBL/GenBank/DDBJ databases">
        <title>Lactobacillus reuteri KLR3006, genome sequencing and assembly.</title>
        <authorList>
            <person name="Lee J.-Y."/>
            <person name="Kim E.B."/>
            <person name="Choi Y.-J."/>
        </authorList>
    </citation>
    <scope>NUCLEOTIDE SEQUENCE [LARGE SCALE GENOMIC DNA]</scope>
    <source>
        <strain evidence="1 2">KLR3006</strain>
    </source>
</reference>
<dbReference type="Proteomes" id="UP000194219">
    <property type="component" value="Unassembled WGS sequence"/>
</dbReference>
<comment type="caution">
    <text evidence="1">The sequence shown here is derived from an EMBL/GenBank/DDBJ whole genome shotgun (WGS) entry which is preliminary data.</text>
</comment>
<gene>
    <name evidence="1" type="ORF">BHL83_02915</name>
</gene>
<proteinExistence type="predicted"/>
<organism evidence="1 2">
    <name type="scientific">Limosilactobacillus reuteri</name>
    <name type="common">Lactobacillus reuteri</name>
    <dbReference type="NCBI Taxonomy" id="1598"/>
    <lineage>
        <taxon>Bacteria</taxon>
        <taxon>Bacillati</taxon>
        <taxon>Bacillota</taxon>
        <taxon>Bacilli</taxon>
        <taxon>Lactobacillales</taxon>
        <taxon>Lactobacillaceae</taxon>
        <taxon>Limosilactobacillus</taxon>
    </lineage>
</organism>
<protein>
    <submittedName>
        <fullName evidence="1">Uncharacterized protein</fullName>
    </submittedName>
</protein>
<dbReference type="EMBL" id="MIMV01000033">
    <property type="protein sequence ID" value="OTA92328.1"/>
    <property type="molecule type" value="Genomic_DNA"/>
</dbReference>
<evidence type="ECO:0000313" key="1">
    <source>
        <dbReference type="EMBL" id="OTA92328.1"/>
    </source>
</evidence>
<dbReference type="RefSeq" id="WP_086142345.1">
    <property type="nucleotide sequence ID" value="NZ_MIMV01000033.1"/>
</dbReference>
<evidence type="ECO:0000313" key="2">
    <source>
        <dbReference type="Proteomes" id="UP000194219"/>
    </source>
</evidence>
<dbReference type="AlphaFoldDB" id="A0AAE5J7N3"/>